<organism evidence="2 3">
    <name type="scientific">Candidatus Methanodesulfokora washburnensis</name>
    <dbReference type="NCBI Taxonomy" id="2478471"/>
    <lineage>
        <taxon>Archaea</taxon>
        <taxon>Thermoproteota</taxon>
        <taxon>Candidatus Korarchaeia</taxon>
        <taxon>Candidatus Korarchaeia incertae sedis</taxon>
        <taxon>Candidatus Methanodesulfokora</taxon>
    </lineage>
</organism>
<dbReference type="RefSeq" id="WP_125672673.1">
    <property type="nucleotide sequence ID" value="NZ_RCOS01000162.1"/>
</dbReference>
<sequence length="372" mass="41345">METEPLELIIVIVMISIALFSVYSYNRSSIETAQSFENRRLLARNIALMIANMWKFQFVNGSWSFSEFNSSVGDLVGYIEEKNGVHVFANISFVYQNGTEINFTLYRSSGAGKENATAFAPAVVGWNISDVPLGVKEYVVPWTNEAYYEKDNNEADVFVPIFFIAQYSNGIPITSKDRIIKLSCTIKYKCKLGILKCTDTKQYDPFAAEPILNGGTVVNESANSPTVSCPSSKCPFYPQLDSVTEVTDIKIYNCSSSLDDCHLIHSFSSFTAEEGIPTFLIENRTESGHVVYLYLLGQKMKISPSSWIITNRKGESLSGSGDIIPIDPLYSYTLSGNAGFFVQGAFNITAGGQTVPFYVLPYMVIFKVKVSW</sequence>
<evidence type="ECO:0000313" key="3">
    <source>
        <dbReference type="Proteomes" id="UP000277582"/>
    </source>
</evidence>
<dbReference type="Proteomes" id="UP000277582">
    <property type="component" value="Unassembled WGS sequence"/>
</dbReference>
<keyword evidence="1" id="KW-1133">Transmembrane helix</keyword>
<dbReference type="AlphaFoldDB" id="A0A3R9QU89"/>
<gene>
    <name evidence="2" type="ORF">D6D85_14570</name>
</gene>
<keyword evidence="1" id="KW-0812">Transmembrane</keyword>
<accession>A0A3R9QU89</accession>
<reference evidence="2 3" key="1">
    <citation type="submission" date="2018-10" db="EMBL/GenBank/DDBJ databases">
        <title>Co-occurring genomic capacity for anaerobic methane metabolism and dissimilatory sulfite reduction discovered in the Korarchaeota.</title>
        <authorList>
            <person name="Mckay L.J."/>
            <person name="Dlakic M."/>
            <person name="Fields M.W."/>
            <person name="Delmont T.O."/>
            <person name="Eren A.M."/>
            <person name="Jay Z.J."/>
            <person name="Klingelsmith K.B."/>
            <person name="Rusch D.B."/>
            <person name="Inskeep W.P."/>
        </authorList>
    </citation>
    <scope>NUCLEOTIDE SEQUENCE [LARGE SCALE GENOMIC DNA]</scope>
    <source>
        <strain evidence="2 3">MDKW</strain>
    </source>
</reference>
<comment type="caution">
    <text evidence="2">The sequence shown here is derived from an EMBL/GenBank/DDBJ whole genome shotgun (WGS) entry which is preliminary data.</text>
</comment>
<evidence type="ECO:0000313" key="2">
    <source>
        <dbReference type="EMBL" id="RSN72256.1"/>
    </source>
</evidence>
<protein>
    <submittedName>
        <fullName evidence="2">Uncharacterized protein</fullName>
    </submittedName>
</protein>
<keyword evidence="1" id="KW-0472">Membrane</keyword>
<name>A0A3R9QU89_9CREN</name>
<proteinExistence type="predicted"/>
<dbReference type="EMBL" id="RCOS01000162">
    <property type="protein sequence ID" value="RSN72256.1"/>
    <property type="molecule type" value="Genomic_DNA"/>
</dbReference>
<feature type="transmembrane region" description="Helical" evidence="1">
    <location>
        <begin position="6"/>
        <end position="25"/>
    </location>
</feature>
<evidence type="ECO:0000256" key="1">
    <source>
        <dbReference type="SAM" id="Phobius"/>
    </source>
</evidence>
<keyword evidence="3" id="KW-1185">Reference proteome</keyword>